<dbReference type="AlphaFoldDB" id="A0A444IZ00"/>
<reference evidence="3 4" key="1">
    <citation type="submission" date="2017-01" db="EMBL/GenBank/DDBJ databases">
        <title>The cable genome- insights into the physiology and evolution of filamentous bacteria capable of sulfide oxidation via long distance electron transfer.</title>
        <authorList>
            <person name="Schreiber L."/>
            <person name="Bjerg J.T."/>
            <person name="Boggild A."/>
            <person name="Van De Vossenberg J."/>
            <person name="Meysman F."/>
            <person name="Nielsen L.P."/>
            <person name="Schramm A."/>
            <person name="Kjeldsen K.U."/>
        </authorList>
    </citation>
    <scope>NUCLEOTIDE SEQUENCE [LARGE SCALE GENOMIC DNA]</scope>
    <source>
        <strain evidence="3">MCF</strain>
    </source>
</reference>
<evidence type="ECO:0000256" key="1">
    <source>
        <dbReference type="ARBA" id="ARBA00022676"/>
    </source>
</evidence>
<dbReference type="Pfam" id="PF01075">
    <property type="entry name" value="Glyco_transf_9"/>
    <property type="match status" value="1"/>
</dbReference>
<dbReference type="Proteomes" id="UP000287853">
    <property type="component" value="Unassembled WGS sequence"/>
</dbReference>
<dbReference type="SUPFAM" id="SSF53756">
    <property type="entry name" value="UDP-Glycosyltransferase/glycogen phosphorylase"/>
    <property type="match status" value="1"/>
</dbReference>
<evidence type="ECO:0000256" key="2">
    <source>
        <dbReference type="ARBA" id="ARBA00022679"/>
    </source>
</evidence>
<dbReference type="InterPro" id="IPR051199">
    <property type="entry name" value="LPS_LOS_Heptosyltrfase"/>
</dbReference>
<organism evidence="3 4">
    <name type="scientific">Candidatus Electrothrix aarhusensis</name>
    <dbReference type="NCBI Taxonomy" id="1859131"/>
    <lineage>
        <taxon>Bacteria</taxon>
        <taxon>Pseudomonadati</taxon>
        <taxon>Thermodesulfobacteriota</taxon>
        <taxon>Desulfobulbia</taxon>
        <taxon>Desulfobulbales</taxon>
        <taxon>Desulfobulbaceae</taxon>
        <taxon>Candidatus Electrothrix</taxon>
    </lineage>
</organism>
<evidence type="ECO:0000313" key="3">
    <source>
        <dbReference type="EMBL" id="RWX45992.1"/>
    </source>
</evidence>
<dbReference type="Gene3D" id="3.40.50.2000">
    <property type="entry name" value="Glycogen Phosphorylase B"/>
    <property type="match status" value="1"/>
</dbReference>
<dbReference type="EC" id="2.4.99.13" evidence="3"/>
<sequence>MGFSQAKELNTFFQEHLIDIPKTTVHAQDKNLFFCTYLGIKVADEDFHLCTGEEERQALQQFLHPHLLSHTVETAETTEPSPLIYANPAARWQTKFWPIEYWATLADKLQKQGLLVVFGGSPQDTEYITSIARLMKTDPIIAAGRLTLPQSAALIQHASLYIGLDSGPMHIAALARTPVVALFGPTHPSRVGPYNPGGSKHQIKHRIIRTEELDCLECRKRSCSHCSCMRKISPEMVYEAALSLLRQRLTLGGELSEEQQKQNRKTNSHDIS</sequence>
<proteinExistence type="predicted"/>
<dbReference type="EMBL" id="MTKO01000070">
    <property type="protein sequence ID" value="RWX45992.1"/>
    <property type="molecule type" value="Genomic_DNA"/>
</dbReference>
<name>A0A444IZ00_9BACT</name>
<keyword evidence="4" id="KW-1185">Reference proteome</keyword>
<evidence type="ECO:0000313" key="4">
    <source>
        <dbReference type="Proteomes" id="UP000287853"/>
    </source>
</evidence>
<dbReference type="GO" id="GO:0008713">
    <property type="term" value="F:ADP-heptose-lipopolysaccharide heptosyltransferase activity"/>
    <property type="evidence" value="ECO:0007669"/>
    <property type="project" value="TreeGrafter"/>
</dbReference>
<dbReference type="PANTHER" id="PTHR30160">
    <property type="entry name" value="TETRAACYLDISACCHARIDE 4'-KINASE-RELATED"/>
    <property type="match status" value="1"/>
</dbReference>
<protein>
    <submittedName>
        <fullName evidence="3">Glycosyltransferase family 9 (Heptosyltransferase)</fullName>
        <ecNumber evidence="3">2.4.99.12</ecNumber>
        <ecNumber evidence="3">2.4.99.13</ecNumber>
        <ecNumber evidence="3">2.4.99.14</ecNumber>
        <ecNumber evidence="3">2.4.99.15</ecNumber>
    </submittedName>
</protein>
<gene>
    <name evidence="3" type="ORF">H206_00060</name>
</gene>
<dbReference type="GO" id="GO:0009244">
    <property type="term" value="P:lipopolysaccharide core region biosynthetic process"/>
    <property type="evidence" value="ECO:0007669"/>
    <property type="project" value="TreeGrafter"/>
</dbReference>
<dbReference type="EC" id="2.4.99.12" evidence="3"/>
<dbReference type="PANTHER" id="PTHR30160:SF1">
    <property type="entry name" value="LIPOPOLYSACCHARIDE 1,2-N-ACETYLGLUCOSAMINETRANSFERASE-RELATED"/>
    <property type="match status" value="1"/>
</dbReference>
<accession>A0A444IZ00</accession>
<dbReference type="GO" id="GO:0043842">
    <property type="term" value="F:Kdo transferase activity"/>
    <property type="evidence" value="ECO:0007669"/>
    <property type="project" value="UniProtKB-EC"/>
</dbReference>
<dbReference type="CDD" id="cd03789">
    <property type="entry name" value="GT9_LPS_heptosyltransferase"/>
    <property type="match status" value="1"/>
</dbReference>
<comment type="caution">
    <text evidence="3">The sequence shown here is derived from an EMBL/GenBank/DDBJ whole genome shotgun (WGS) entry which is preliminary data.</text>
</comment>
<dbReference type="EC" id="2.4.99.15" evidence="3"/>
<keyword evidence="1 3" id="KW-0328">Glycosyltransferase</keyword>
<dbReference type="InterPro" id="IPR002201">
    <property type="entry name" value="Glyco_trans_9"/>
</dbReference>
<dbReference type="EC" id="2.4.99.14" evidence="3"/>
<keyword evidence="2 3" id="KW-0808">Transferase</keyword>
<dbReference type="GO" id="GO:0005829">
    <property type="term" value="C:cytosol"/>
    <property type="evidence" value="ECO:0007669"/>
    <property type="project" value="TreeGrafter"/>
</dbReference>